<gene>
    <name evidence="3" type="ORF">S01H1_66279</name>
</gene>
<organism evidence="3">
    <name type="scientific">marine sediment metagenome</name>
    <dbReference type="NCBI Taxonomy" id="412755"/>
    <lineage>
        <taxon>unclassified sequences</taxon>
        <taxon>metagenomes</taxon>
        <taxon>ecological metagenomes</taxon>
    </lineage>
</organism>
<feature type="non-terminal residue" evidence="3">
    <location>
        <position position="117"/>
    </location>
</feature>
<dbReference type="EMBL" id="BARS01043815">
    <property type="protein sequence ID" value="GAG29659.1"/>
    <property type="molecule type" value="Genomic_DNA"/>
</dbReference>
<proteinExistence type="predicted"/>
<feature type="compositionally biased region" description="Polar residues" evidence="1">
    <location>
        <begin position="1"/>
        <end position="11"/>
    </location>
</feature>
<sequence>MSKMINDTPSANDVLIGRGRRNLRHPGNQRYQSIIKSLKPEYDAAPKSLRGVYGKQIFNLIHNLSPPGRFLRKDKVSGSWIEVDHEEAVKRARQALRDTKKLVRTPAQKALFPSGEV</sequence>
<name>X0WFC3_9ZZZZ</name>
<dbReference type="Pfam" id="PF20710">
    <property type="entry name" value="DUF6824"/>
    <property type="match status" value="1"/>
</dbReference>
<feature type="region of interest" description="Disordered" evidence="1">
    <location>
        <begin position="1"/>
        <end position="28"/>
    </location>
</feature>
<dbReference type="InterPro" id="IPR049227">
    <property type="entry name" value="DUF6824"/>
</dbReference>
<protein>
    <recommendedName>
        <fullName evidence="2">DUF6824 domain-containing protein</fullName>
    </recommendedName>
</protein>
<evidence type="ECO:0000313" key="3">
    <source>
        <dbReference type="EMBL" id="GAG29659.1"/>
    </source>
</evidence>
<evidence type="ECO:0000256" key="1">
    <source>
        <dbReference type="SAM" id="MobiDB-lite"/>
    </source>
</evidence>
<dbReference type="AlphaFoldDB" id="X0WFC3"/>
<evidence type="ECO:0000259" key="2">
    <source>
        <dbReference type="Pfam" id="PF20710"/>
    </source>
</evidence>
<accession>X0WFC3</accession>
<feature type="domain" description="DUF6824" evidence="2">
    <location>
        <begin position="13"/>
        <end position="98"/>
    </location>
</feature>
<reference evidence="3" key="1">
    <citation type="journal article" date="2014" name="Front. Microbiol.">
        <title>High frequency of phylogenetically diverse reductive dehalogenase-homologous genes in deep subseafloor sedimentary metagenomes.</title>
        <authorList>
            <person name="Kawai M."/>
            <person name="Futagami T."/>
            <person name="Toyoda A."/>
            <person name="Takaki Y."/>
            <person name="Nishi S."/>
            <person name="Hori S."/>
            <person name="Arai W."/>
            <person name="Tsubouchi T."/>
            <person name="Morono Y."/>
            <person name="Uchiyama I."/>
            <person name="Ito T."/>
            <person name="Fujiyama A."/>
            <person name="Inagaki F."/>
            <person name="Takami H."/>
        </authorList>
    </citation>
    <scope>NUCLEOTIDE SEQUENCE</scope>
    <source>
        <strain evidence="3">Expedition CK06-06</strain>
    </source>
</reference>
<comment type="caution">
    <text evidence="3">The sequence shown here is derived from an EMBL/GenBank/DDBJ whole genome shotgun (WGS) entry which is preliminary data.</text>
</comment>